<evidence type="ECO:0000313" key="1">
    <source>
        <dbReference type="EMBL" id="AKJ71898.1"/>
    </source>
</evidence>
<accession>A0A0K0N5X6</accession>
<evidence type="ECO:0000313" key="2">
    <source>
        <dbReference type="Proteomes" id="UP000203663"/>
    </source>
</evidence>
<proteinExistence type="predicted"/>
<gene>
    <name evidence="1" type="ORF">TIN3_101</name>
</gene>
<name>A0A0K0N5X6_9CAUD</name>
<dbReference type="OrthoDB" id="40636at10239"/>
<dbReference type="RefSeq" id="YP_009214867.1">
    <property type="nucleotide sequence ID" value="NC_028966.1"/>
</dbReference>
<dbReference type="GeneID" id="26641186"/>
<protein>
    <submittedName>
        <fullName evidence="1">Uncharacterized protein</fullName>
    </submittedName>
</protein>
<dbReference type="EMBL" id="KR011063">
    <property type="protein sequence ID" value="AKJ71898.1"/>
    <property type="molecule type" value="Genomic_DNA"/>
</dbReference>
<dbReference type="KEGG" id="vg:26641186"/>
<organism evidence="1 2">
    <name type="scientific">Tsukamurella phage TIN3</name>
    <dbReference type="NCBI Taxonomy" id="1636546"/>
    <lineage>
        <taxon>Viruses</taxon>
        <taxon>Duplodnaviria</taxon>
        <taxon>Heunggongvirae</taxon>
        <taxon>Uroviricota</taxon>
        <taxon>Caudoviricetes</taxon>
        <taxon>Tinduovirus</taxon>
        <taxon>Tinduovirus TIN3</taxon>
    </lineage>
</organism>
<reference evidence="1 2" key="1">
    <citation type="journal article" date="2015" name="Appl. Environ. Microbiol.">
        <title>Three of a Kind: Genetically Similar Tsukamurella Phages TIN2, TIN3, and TIN4.</title>
        <authorList>
            <person name="Dyson Z.A."/>
            <person name="Tucci J."/>
            <person name="Seviour R.J."/>
            <person name="Petrovski S."/>
        </authorList>
    </citation>
    <scope>NUCLEOTIDE SEQUENCE [LARGE SCALE GENOMIC DNA]</scope>
</reference>
<keyword evidence="2" id="KW-1185">Reference proteome</keyword>
<dbReference type="Proteomes" id="UP000203663">
    <property type="component" value="Segment"/>
</dbReference>
<sequence>MMNQTTNLMIARITAAITRAKTPRIDLDAPTRMEAVARQDNAVFVGGLHAILDELDRELDTLLLSMRAKNARHIASELTEDAQQEVRSAKRYLEQLTDYLENGDNAL</sequence>